<evidence type="ECO:0000256" key="1">
    <source>
        <dbReference type="ARBA" id="ARBA00001947"/>
    </source>
</evidence>
<dbReference type="InterPro" id="IPR013149">
    <property type="entry name" value="ADH-like_C"/>
</dbReference>
<reference evidence="9 10" key="1">
    <citation type="journal article" date="2014" name="J. Biotechnol.">
        <title>Complete genome sequence of the actinobacterium Actinoplanes friuliensis HAG 010964, producer of the lipopeptide antibiotic friulimycin.</title>
        <authorList>
            <person name="Ruckert C."/>
            <person name="Szczepanowski R."/>
            <person name="Albersmeier A."/>
            <person name="Goesmann A."/>
            <person name="Fischer N."/>
            <person name="Steinkamper A."/>
            <person name="Puhler A."/>
            <person name="Biener R."/>
            <person name="Schwartz D."/>
            <person name="Kalinowski J."/>
        </authorList>
    </citation>
    <scope>NUCLEOTIDE SEQUENCE [LARGE SCALE GENOMIC DNA]</scope>
    <source>
        <strain evidence="9 10">DSM 7358</strain>
    </source>
</reference>
<organism evidence="9 10">
    <name type="scientific">Actinoplanes friuliensis DSM 7358</name>
    <dbReference type="NCBI Taxonomy" id="1246995"/>
    <lineage>
        <taxon>Bacteria</taxon>
        <taxon>Bacillati</taxon>
        <taxon>Actinomycetota</taxon>
        <taxon>Actinomycetes</taxon>
        <taxon>Micromonosporales</taxon>
        <taxon>Micromonosporaceae</taxon>
        <taxon>Actinoplanes</taxon>
    </lineage>
</organism>
<keyword evidence="4" id="KW-0560">Oxidoreductase</keyword>
<dbReference type="InterPro" id="IPR020843">
    <property type="entry name" value="ER"/>
</dbReference>
<dbReference type="HOGENOM" id="CLU_026673_20_2_11"/>
<dbReference type="GO" id="GO:0008106">
    <property type="term" value="F:alcohol dehydrogenase (NADP+) activity"/>
    <property type="evidence" value="ECO:0007669"/>
    <property type="project" value="UniProtKB-EC"/>
</dbReference>
<dbReference type="InterPro" id="IPR013154">
    <property type="entry name" value="ADH-like_N"/>
</dbReference>
<dbReference type="CDD" id="cd05283">
    <property type="entry name" value="CAD1"/>
    <property type="match status" value="1"/>
</dbReference>
<comment type="similarity">
    <text evidence="7">Belongs to the zinc-containing alcohol dehydrogenase family.</text>
</comment>
<evidence type="ECO:0000256" key="3">
    <source>
        <dbReference type="ARBA" id="ARBA00022833"/>
    </source>
</evidence>
<dbReference type="SUPFAM" id="SSF50129">
    <property type="entry name" value="GroES-like"/>
    <property type="match status" value="1"/>
</dbReference>
<keyword evidence="3 7" id="KW-0862">Zinc</keyword>
<dbReference type="GO" id="GO:0008270">
    <property type="term" value="F:zinc ion binding"/>
    <property type="evidence" value="ECO:0007669"/>
    <property type="project" value="InterPro"/>
</dbReference>
<dbReference type="EC" id="1.1.1.2" evidence="5"/>
<dbReference type="Pfam" id="PF08240">
    <property type="entry name" value="ADH_N"/>
    <property type="match status" value="1"/>
</dbReference>
<dbReference type="PANTHER" id="PTHR42683">
    <property type="entry name" value="ALDEHYDE REDUCTASE"/>
    <property type="match status" value="1"/>
</dbReference>
<dbReference type="Proteomes" id="UP000017746">
    <property type="component" value="Chromosome"/>
</dbReference>
<dbReference type="InterPro" id="IPR002328">
    <property type="entry name" value="ADH_Zn_CS"/>
</dbReference>
<dbReference type="eggNOG" id="COG1064">
    <property type="taxonomic scope" value="Bacteria"/>
</dbReference>
<evidence type="ECO:0000256" key="7">
    <source>
        <dbReference type="RuleBase" id="RU361277"/>
    </source>
</evidence>
<evidence type="ECO:0000256" key="5">
    <source>
        <dbReference type="ARBA" id="ARBA00024074"/>
    </source>
</evidence>
<dbReference type="InterPro" id="IPR011032">
    <property type="entry name" value="GroES-like_sf"/>
</dbReference>
<dbReference type="FunFam" id="3.40.50.720:FF:000022">
    <property type="entry name" value="Cinnamyl alcohol dehydrogenase"/>
    <property type="match status" value="1"/>
</dbReference>
<dbReference type="InterPro" id="IPR047109">
    <property type="entry name" value="CAD-like"/>
</dbReference>
<protein>
    <recommendedName>
        <fullName evidence="5">alcohol dehydrogenase (NADP(+))</fullName>
        <ecNumber evidence="5">1.1.1.2</ecNumber>
    </recommendedName>
</protein>
<dbReference type="SMART" id="SM00829">
    <property type="entry name" value="PKS_ER"/>
    <property type="match status" value="1"/>
</dbReference>
<dbReference type="PROSITE" id="PS00059">
    <property type="entry name" value="ADH_ZINC"/>
    <property type="match status" value="1"/>
</dbReference>
<dbReference type="KEGG" id="afs:AFR_15110"/>
<feature type="domain" description="Enoyl reductase (ER)" evidence="8">
    <location>
        <begin position="1"/>
        <end position="311"/>
    </location>
</feature>
<dbReference type="EMBL" id="CP006272">
    <property type="protein sequence ID" value="AGZ41304.1"/>
    <property type="molecule type" value="Genomic_DNA"/>
</dbReference>
<accession>U5VWQ3</accession>
<evidence type="ECO:0000256" key="2">
    <source>
        <dbReference type="ARBA" id="ARBA00022723"/>
    </source>
</evidence>
<evidence type="ECO:0000313" key="9">
    <source>
        <dbReference type="EMBL" id="AGZ41304.1"/>
    </source>
</evidence>
<dbReference type="SUPFAM" id="SSF51735">
    <property type="entry name" value="NAD(P)-binding Rossmann-fold domains"/>
    <property type="match status" value="1"/>
</dbReference>
<sequence>MLIEIAYAGICHSDIHTVQGDWGKVPYPLTVGHEIVGTVAEVGAEVTLHSVGDRVGVGCMVNSCRECDNCKAGQQQYCLQGNTGTYAAVDRDGTVTQGGYSTHVVVVEDFVLRVPESIPYEAAAPLLCAGITTYSPLAHWNAGPGKRVAVVGMGGLGHMAVKIAHAMGAEVTVLSQTLGKKDDGLRMGADHYYATSDASTFEALANTFDLIINTVSAKVDLNAYLGLLRLDGTLVNVGAPPEPLPVGVFTLFGNRRSFAGSSIGSIGETQEMLDFCAERGIAPEVELINADQVNEAWSRVLSSDVRYRFVIDIATLN</sequence>
<gene>
    <name evidence="9" type="ORF">AFR_15110</name>
</gene>
<keyword evidence="2 7" id="KW-0479">Metal-binding</keyword>
<dbReference type="InterPro" id="IPR036291">
    <property type="entry name" value="NAD(P)-bd_dom_sf"/>
</dbReference>
<evidence type="ECO:0000256" key="6">
    <source>
        <dbReference type="ARBA" id="ARBA00048262"/>
    </source>
</evidence>
<evidence type="ECO:0000259" key="8">
    <source>
        <dbReference type="SMART" id="SM00829"/>
    </source>
</evidence>
<dbReference type="AlphaFoldDB" id="U5VWQ3"/>
<dbReference type="Pfam" id="PF00107">
    <property type="entry name" value="ADH_zinc_N"/>
    <property type="match status" value="1"/>
</dbReference>
<dbReference type="Gene3D" id="3.40.50.720">
    <property type="entry name" value="NAD(P)-binding Rossmann-like Domain"/>
    <property type="match status" value="1"/>
</dbReference>
<keyword evidence="10" id="KW-1185">Reference proteome</keyword>
<evidence type="ECO:0000256" key="4">
    <source>
        <dbReference type="ARBA" id="ARBA00023002"/>
    </source>
</evidence>
<proteinExistence type="inferred from homology"/>
<dbReference type="PATRIC" id="fig|1246995.3.peg.3068"/>
<name>U5VWQ3_9ACTN</name>
<comment type="catalytic activity">
    <reaction evidence="6">
        <text>a primary alcohol + NADP(+) = an aldehyde + NADPH + H(+)</text>
        <dbReference type="Rhea" id="RHEA:15937"/>
        <dbReference type="ChEBI" id="CHEBI:15378"/>
        <dbReference type="ChEBI" id="CHEBI:15734"/>
        <dbReference type="ChEBI" id="CHEBI:17478"/>
        <dbReference type="ChEBI" id="CHEBI:57783"/>
        <dbReference type="ChEBI" id="CHEBI:58349"/>
        <dbReference type="EC" id="1.1.1.2"/>
    </reaction>
</comment>
<dbReference type="STRING" id="1246995.AFR_15110"/>
<dbReference type="Gene3D" id="3.90.180.10">
    <property type="entry name" value="Medium-chain alcohol dehydrogenases, catalytic domain"/>
    <property type="match status" value="1"/>
</dbReference>
<evidence type="ECO:0000313" key="10">
    <source>
        <dbReference type="Proteomes" id="UP000017746"/>
    </source>
</evidence>
<comment type="cofactor">
    <cofactor evidence="1 7">
        <name>Zn(2+)</name>
        <dbReference type="ChEBI" id="CHEBI:29105"/>
    </cofactor>
</comment>